<name>A0A9X3YJ46_9GAMM</name>
<dbReference type="AlphaFoldDB" id="A0A9X3YJ46"/>
<dbReference type="InterPro" id="IPR037523">
    <property type="entry name" value="VOC_core"/>
</dbReference>
<dbReference type="InterPro" id="IPR050383">
    <property type="entry name" value="GlyoxalaseI/FosfomycinResist"/>
</dbReference>
<dbReference type="PANTHER" id="PTHR21366:SF14">
    <property type="entry name" value="GLYOXALASE DOMAIN-CONTAINING PROTEIN 5"/>
    <property type="match status" value="1"/>
</dbReference>
<evidence type="ECO:0000313" key="3">
    <source>
        <dbReference type="Proteomes" id="UP001139971"/>
    </source>
</evidence>
<proteinExistence type="predicted"/>
<dbReference type="SUPFAM" id="SSF54593">
    <property type="entry name" value="Glyoxalase/Bleomycin resistance protein/Dihydroxybiphenyl dioxygenase"/>
    <property type="match status" value="1"/>
</dbReference>
<dbReference type="PROSITE" id="PS51819">
    <property type="entry name" value="VOC"/>
    <property type="match status" value="1"/>
</dbReference>
<dbReference type="Gene3D" id="3.10.180.10">
    <property type="entry name" value="2,3-Dihydroxybiphenyl 1,2-Dioxygenase, domain 1"/>
    <property type="match status" value="1"/>
</dbReference>
<dbReference type="InterPro" id="IPR004360">
    <property type="entry name" value="Glyas_Fos-R_dOase_dom"/>
</dbReference>
<dbReference type="PANTHER" id="PTHR21366">
    <property type="entry name" value="GLYOXALASE FAMILY PROTEIN"/>
    <property type="match status" value="1"/>
</dbReference>
<evidence type="ECO:0000313" key="2">
    <source>
        <dbReference type="EMBL" id="MDC8011658.1"/>
    </source>
</evidence>
<dbReference type="Pfam" id="PF00903">
    <property type="entry name" value="Glyoxalase"/>
    <property type="match status" value="1"/>
</dbReference>
<dbReference type="RefSeq" id="WP_263542874.1">
    <property type="nucleotide sequence ID" value="NZ_JAOVZO020000003.1"/>
</dbReference>
<dbReference type="EMBL" id="JAOVZO020000003">
    <property type="protein sequence ID" value="MDC8011658.1"/>
    <property type="molecule type" value="Genomic_DNA"/>
</dbReference>
<evidence type="ECO:0000259" key="1">
    <source>
        <dbReference type="PROSITE" id="PS51819"/>
    </source>
</evidence>
<dbReference type="Proteomes" id="UP001139971">
    <property type="component" value="Unassembled WGS sequence"/>
</dbReference>
<reference evidence="2" key="1">
    <citation type="submission" date="2023-02" db="EMBL/GenBank/DDBJ databases">
        <title>Tahibacter soli sp. nov. isolated from soil.</title>
        <authorList>
            <person name="Baek J.H."/>
            <person name="Lee J.K."/>
            <person name="Choi D.G."/>
            <person name="Jeon C.O."/>
        </authorList>
    </citation>
    <scope>NUCLEOTIDE SEQUENCE</scope>
    <source>
        <strain evidence="2">BL</strain>
    </source>
</reference>
<dbReference type="InterPro" id="IPR029068">
    <property type="entry name" value="Glyas_Bleomycin-R_OHBP_Dase"/>
</dbReference>
<feature type="domain" description="VOC" evidence="1">
    <location>
        <begin position="3"/>
        <end position="122"/>
    </location>
</feature>
<comment type="caution">
    <text evidence="2">The sequence shown here is derived from an EMBL/GenBank/DDBJ whole genome shotgun (WGS) entry which is preliminary data.</text>
</comment>
<protein>
    <submittedName>
        <fullName evidence="2">VOC family protein</fullName>
    </submittedName>
</protein>
<sequence length="125" mass="13966">MLQLDHLILRVGDAQASARFYEKLVGLRREGHAGPFEVLRVNDDCTIDLLPEPPKDPVHLAFCMDRRAFDGVRERLRAAGVAFGGDPFVRDGRSALQAGARGQAEALYFFDPDGHNLEVRTHEPR</sequence>
<keyword evidence="3" id="KW-1185">Reference proteome</keyword>
<organism evidence="2 3">
    <name type="scientific">Tahibacter soli</name>
    <dbReference type="NCBI Taxonomy" id="2983605"/>
    <lineage>
        <taxon>Bacteria</taxon>
        <taxon>Pseudomonadati</taxon>
        <taxon>Pseudomonadota</taxon>
        <taxon>Gammaproteobacteria</taxon>
        <taxon>Lysobacterales</taxon>
        <taxon>Rhodanobacteraceae</taxon>
        <taxon>Tahibacter</taxon>
    </lineage>
</organism>
<gene>
    <name evidence="2" type="ORF">OD750_003770</name>
</gene>
<accession>A0A9X3YJ46</accession>